<dbReference type="Gene3D" id="3.30.70.380">
    <property type="entry name" value="Ferrodoxin-fold anticodon-binding domain"/>
    <property type="match status" value="1"/>
</dbReference>
<dbReference type="SUPFAM" id="SSF55681">
    <property type="entry name" value="Class II aaRS and biotin synthetases"/>
    <property type="match status" value="1"/>
</dbReference>
<keyword evidence="4 15" id="KW-0820">tRNA-binding</keyword>
<dbReference type="InterPro" id="IPR045864">
    <property type="entry name" value="aa-tRNA-synth_II/BPL/LPL"/>
</dbReference>
<dbReference type="HAMAP" id="MF_00283">
    <property type="entry name" value="Phe_tRNA_synth_beta1"/>
    <property type="match status" value="1"/>
</dbReference>
<comment type="similarity">
    <text evidence="2 14">Belongs to the phenylalanyl-tRNA synthetase beta subunit family. Type 1 subfamily.</text>
</comment>
<keyword evidence="12 14" id="KW-0030">Aminoacyl-tRNA synthetase</keyword>
<dbReference type="GO" id="GO:0005524">
    <property type="term" value="F:ATP binding"/>
    <property type="evidence" value="ECO:0007669"/>
    <property type="project" value="UniProtKB-UniRule"/>
</dbReference>
<dbReference type="SMART" id="SM00874">
    <property type="entry name" value="B5"/>
    <property type="match status" value="1"/>
</dbReference>
<evidence type="ECO:0000256" key="7">
    <source>
        <dbReference type="ARBA" id="ARBA00022741"/>
    </source>
</evidence>
<dbReference type="GO" id="GO:0000287">
    <property type="term" value="F:magnesium ion binding"/>
    <property type="evidence" value="ECO:0007669"/>
    <property type="project" value="UniProtKB-UniRule"/>
</dbReference>
<comment type="subcellular location">
    <subcellularLocation>
        <location evidence="1 14">Cytoplasm</location>
    </subcellularLocation>
</comment>
<accession>F7WZ26</accession>
<evidence type="ECO:0000259" key="17">
    <source>
        <dbReference type="PROSITE" id="PS51447"/>
    </source>
</evidence>
<dbReference type="GO" id="GO:0004826">
    <property type="term" value="F:phenylalanine-tRNA ligase activity"/>
    <property type="evidence" value="ECO:0007669"/>
    <property type="project" value="UniProtKB-UniRule"/>
</dbReference>
<dbReference type="SUPFAM" id="SSF50249">
    <property type="entry name" value="Nucleic acid-binding proteins"/>
    <property type="match status" value="1"/>
</dbReference>
<dbReference type="InterPro" id="IPR002547">
    <property type="entry name" value="tRNA-bd_dom"/>
</dbReference>
<dbReference type="CDD" id="cd00769">
    <property type="entry name" value="PheRS_beta_core"/>
    <property type="match status" value="1"/>
</dbReference>
<keyword evidence="7 14" id="KW-0547">Nucleotide-binding</keyword>
<dbReference type="InterPro" id="IPR012340">
    <property type="entry name" value="NA-bd_OB-fold"/>
</dbReference>
<dbReference type="InterPro" id="IPR005147">
    <property type="entry name" value="tRNA_synthase_B5-dom"/>
</dbReference>
<evidence type="ECO:0000256" key="3">
    <source>
        <dbReference type="ARBA" id="ARBA00011209"/>
    </source>
</evidence>
<dbReference type="InterPro" id="IPR020825">
    <property type="entry name" value="Phe-tRNA_synthase-like_B3/B4"/>
</dbReference>
<dbReference type="Gene3D" id="3.50.40.10">
    <property type="entry name" value="Phenylalanyl-trna Synthetase, Chain B, domain 3"/>
    <property type="match status" value="1"/>
</dbReference>
<feature type="domain" description="TRNA-binding" evidence="16">
    <location>
        <begin position="40"/>
        <end position="149"/>
    </location>
</feature>
<evidence type="ECO:0000256" key="9">
    <source>
        <dbReference type="ARBA" id="ARBA00022842"/>
    </source>
</evidence>
<evidence type="ECO:0000256" key="6">
    <source>
        <dbReference type="ARBA" id="ARBA00022723"/>
    </source>
</evidence>
<dbReference type="PROSITE" id="PS51483">
    <property type="entry name" value="B5"/>
    <property type="match status" value="1"/>
</dbReference>
<dbReference type="InterPro" id="IPR009061">
    <property type="entry name" value="DNA-bd_dom_put_sf"/>
</dbReference>
<dbReference type="PANTHER" id="PTHR10947">
    <property type="entry name" value="PHENYLALANYL-TRNA SYNTHETASE BETA CHAIN AND LEUCINE-RICH REPEAT-CONTAINING PROTEIN 47"/>
    <property type="match status" value="1"/>
</dbReference>
<keyword evidence="11 14" id="KW-0648">Protein biosynthesis</keyword>
<comment type="cofactor">
    <cofactor evidence="14">
        <name>Mg(2+)</name>
        <dbReference type="ChEBI" id="CHEBI:18420"/>
    </cofactor>
    <text evidence="14">Binds 2 magnesium ions per tetramer.</text>
</comment>
<keyword evidence="8 14" id="KW-0067">ATP-binding</keyword>
<evidence type="ECO:0000256" key="5">
    <source>
        <dbReference type="ARBA" id="ARBA00022598"/>
    </source>
</evidence>
<evidence type="ECO:0000256" key="8">
    <source>
        <dbReference type="ARBA" id="ARBA00022840"/>
    </source>
</evidence>
<dbReference type="Pfam" id="PF17759">
    <property type="entry name" value="tRNA_synthFbeta"/>
    <property type="match status" value="1"/>
</dbReference>
<comment type="catalytic activity">
    <reaction evidence="13 14">
        <text>tRNA(Phe) + L-phenylalanine + ATP = L-phenylalanyl-tRNA(Phe) + AMP + diphosphate + H(+)</text>
        <dbReference type="Rhea" id="RHEA:19413"/>
        <dbReference type="Rhea" id="RHEA-COMP:9668"/>
        <dbReference type="Rhea" id="RHEA-COMP:9699"/>
        <dbReference type="ChEBI" id="CHEBI:15378"/>
        <dbReference type="ChEBI" id="CHEBI:30616"/>
        <dbReference type="ChEBI" id="CHEBI:33019"/>
        <dbReference type="ChEBI" id="CHEBI:58095"/>
        <dbReference type="ChEBI" id="CHEBI:78442"/>
        <dbReference type="ChEBI" id="CHEBI:78531"/>
        <dbReference type="ChEBI" id="CHEBI:456215"/>
        <dbReference type="EC" id="6.1.1.20"/>
    </reaction>
</comment>
<dbReference type="GO" id="GO:0009328">
    <property type="term" value="C:phenylalanine-tRNA ligase complex"/>
    <property type="evidence" value="ECO:0007669"/>
    <property type="project" value="TreeGrafter"/>
</dbReference>
<dbReference type="OrthoDB" id="9805455at2"/>
<evidence type="ECO:0000256" key="1">
    <source>
        <dbReference type="ARBA" id="ARBA00004496"/>
    </source>
</evidence>
<proteinExistence type="inferred from homology"/>
<protein>
    <recommendedName>
        <fullName evidence="14">Phenylalanine--tRNA ligase beta subunit</fullName>
        <ecNumber evidence="14">6.1.1.20</ecNumber>
    </recommendedName>
    <alternativeName>
        <fullName evidence="14">Phenylalanyl-tRNA synthetase beta subunit</fullName>
        <shortName evidence="14">PheRS</shortName>
    </alternativeName>
</protein>
<dbReference type="SMART" id="SM00896">
    <property type="entry name" value="FDX-ACB"/>
    <property type="match status" value="1"/>
</dbReference>
<dbReference type="NCBIfam" id="TIGR00472">
    <property type="entry name" value="pheT_bact"/>
    <property type="match status" value="1"/>
</dbReference>
<evidence type="ECO:0000313" key="20">
    <source>
        <dbReference type="Proteomes" id="UP000006811"/>
    </source>
</evidence>
<comment type="caution">
    <text evidence="14">Lacks conserved residue(s) required for the propagation of feature annotation.</text>
</comment>
<name>F7WZ26_9GAMM</name>
<dbReference type="InterPro" id="IPR045060">
    <property type="entry name" value="Phe-tRNA-ligase_IIc_bsu"/>
</dbReference>
<keyword evidence="9 14" id="KW-0460">Magnesium</keyword>
<dbReference type="EC" id="6.1.1.20" evidence="14"/>
<gene>
    <name evidence="19" type="primary">phet</name>
    <name evidence="14" type="synonym">pheT</name>
    <name evidence="19" type="ORF">BCTU_085</name>
</gene>
<dbReference type="Pfam" id="PF03484">
    <property type="entry name" value="B5"/>
    <property type="match status" value="1"/>
</dbReference>
<dbReference type="Gene3D" id="3.30.930.10">
    <property type="entry name" value="Bira Bifunctional Protein, Domain 2"/>
    <property type="match status" value="1"/>
</dbReference>
<keyword evidence="10 15" id="KW-0694">RNA-binding</keyword>
<feature type="domain" description="B5" evidence="18">
    <location>
        <begin position="402"/>
        <end position="478"/>
    </location>
</feature>
<dbReference type="eggNOG" id="COG0072">
    <property type="taxonomic scope" value="Bacteria"/>
</dbReference>
<dbReference type="STRING" id="261317.BCTU_085"/>
<keyword evidence="14" id="KW-0963">Cytoplasm</keyword>
<organism evidence="19 20">
    <name type="scientific">Buchnera aphidicola</name>
    <name type="common">Cinara tujafilina</name>
    <dbReference type="NCBI Taxonomy" id="261317"/>
    <lineage>
        <taxon>Bacteria</taxon>
        <taxon>Pseudomonadati</taxon>
        <taxon>Pseudomonadota</taxon>
        <taxon>Gammaproteobacteria</taxon>
        <taxon>Enterobacterales</taxon>
        <taxon>Erwiniaceae</taxon>
        <taxon>Buchnera</taxon>
    </lineage>
</organism>
<keyword evidence="6 14" id="KW-0479">Metal-binding</keyword>
<dbReference type="InterPro" id="IPR004532">
    <property type="entry name" value="Phe-tRNA-ligase_IIc_bsu_bact"/>
</dbReference>
<dbReference type="InterPro" id="IPR041616">
    <property type="entry name" value="PheRS_beta_core"/>
</dbReference>
<evidence type="ECO:0000256" key="15">
    <source>
        <dbReference type="PROSITE-ProRule" id="PRU00209"/>
    </source>
</evidence>
<evidence type="ECO:0000259" key="18">
    <source>
        <dbReference type="PROSITE" id="PS51483"/>
    </source>
</evidence>
<evidence type="ECO:0000256" key="4">
    <source>
        <dbReference type="ARBA" id="ARBA00022555"/>
    </source>
</evidence>
<evidence type="ECO:0000256" key="2">
    <source>
        <dbReference type="ARBA" id="ARBA00008653"/>
    </source>
</evidence>
<dbReference type="SUPFAM" id="SSF46955">
    <property type="entry name" value="Putative DNA-binding domain"/>
    <property type="match status" value="2"/>
</dbReference>
<evidence type="ECO:0000259" key="16">
    <source>
        <dbReference type="PROSITE" id="PS50886"/>
    </source>
</evidence>
<evidence type="ECO:0000256" key="14">
    <source>
        <dbReference type="HAMAP-Rule" id="MF_00283"/>
    </source>
</evidence>
<comment type="subunit">
    <text evidence="3 14">Tetramer of two alpha and two beta subunits.</text>
</comment>
<dbReference type="GO" id="GO:0006432">
    <property type="term" value="P:phenylalanyl-tRNA aminoacylation"/>
    <property type="evidence" value="ECO:0007669"/>
    <property type="project" value="UniProtKB-UniRule"/>
</dbReference>
<sequence>MKFGADWLKKWINLPISNQYMYENMTISGLEVEQILNDLMIKFTNVFVGKIISKFIHFKNLKYMVYLVKIKDNINVKILDKRKKYSIGTKILVALVGAKLPNDLKIKKIYIDGISSSGVFCFFQDLGIKLKNNNINMSLQNLKTGINFFNYLYKNIIKVTFPINRIDLRSIIGIARDIAIIHNTPLPEILYSPICVYKLPYKHHIMIDHYEIPMQYISREIYSINIQKPLPFKIYQRLKKFGFKFDNNNLINIINYVYIETGYWLHVLDADLLCGNISLKYHSDINNKHIKYNDDLNIHTNSIILQDEKQILTYDDMNHIKHAYISNNTKNIFLGSLCIHSSFLNNSSIIIGNKEKKLEYLKYNIIPEIQLNTIEYCTKLIIKIFGGSPTIIQIKNVLFSKFLISSIMLNLDQLNKITGYHFTKKNVIKILEKCKFQYIYKNNNNFLIKPPFWRTDITIEDDIIGEIVRIYDCNNIIAFPPNHNSILLKNYHNKDNILFRAKLFLINQGYYEIISYSFIDPKLQKIFFPKHKYFKIINPLSLDMSVMRLSLWIGLIRCIAYNQNRQNKSLRIFETGLCFLSDTSKNLGVHQEKHISGAISGYTNYRAWNMPYKKFDFYDLKGIAESILRIYGLTEVVEFVLEDFSGLTPEFSTGIYISNKLVGRIGVLDTSFHEIFNLIDSVILFEIFYTKLFLNNSILIKSVSDLPTSKRDLSIIVSDFIKSIDIINVCKNNISLKNVEIYIYDVYYSVNFPKGKKSVSIRFIFETKKMMLIEQEININIKKCISVLKTQFQAILRD</sequence>
<dbReference type="InterPro" id="IPR005121">
    <property type="entry name" value="Fdx_antiC-bd"/>
</dbReference>
<dbReference type="PROSITE" id="PS50886">
    <property type="entry name" value="TRBD"/>
    <property type="match status" value="1"/>
</dbReference>
<dbReference type="KEGG" id="baj:BCTU_085"/>
<dbReference type="SMART" id="SM00873">
    <property type="entry name" value="B3_4"/>
    <property type="match status" value="1"/>
</dbReference>
<dbReference type="GO" id="GO:0000049">
    <property type="term" value="F:tRNA binding"/>
    <property type="evidence" value="ECO:0007669"/>
    <property type="project" value="UniProtKB-UniRule"/>
</dbReference>
<evidence type="ECO:0000256" key="11">
    <source>
        <dbReference type="ARBA" id="ARBA00022917"/>
    </source>
</evidence>
<feature type="binding site" evidence="14">
    <location>
        <position position="466"/>
    </location>
    <ligand>
        <name>Mg(2+)</name>
        <dbReference type="ChEBI" id="CHEBI:18420"/>
        <note>shared with alpha subunit</note>
    </ligand>
</feature>
<dbReference type="Proteomes" id="UP000006811">
    <property type="component" value="Chromosome"/>
</dbReference>
<evidence type="ECO:0000256" key="13">
    <source>
        <dbReference type="ARBA" id="ARBA00049255"/>
    </source>
</evidence>
<evidence type="ECO:0000313" key="19">
    <source>
        <dbReference type="EMBL" id="AEH39676.1"/>
    </source>
</evidence>
<keyword evidence="5 14" id="KW-0436">Ligase</keyword>
<feature type="binding site" evidence="14">
    <location>
        <position position="456"/>
    </location>
    <ligand>
        <name>Mg(2+)</name>
        <dbReference type="ChEBI" id="CHEBI:18420"/>
        <note>shared with alpha subunit</note>
    </ligand>
</feature>
<dbReference type="SUPFAM" id="SSF54991">
    <property type="entry name" value="Anticodon-binding domain of PheRS"/>
    <property type="match status" value="1"/>
</dbReference>
<keyword evidence="20" id="KW-1185">Reference proteome</keyword>
<dbReference type="Gene3D" id="2.40.50.140">
    <property type="entry name" value="Nucleic acid-binding proteins"/>
    <property type="match status" value="1"/>
</dbReference>
<dbReference type="PROSITE" id="PS51447">
    <property type="entry name" value="FDX_ACB"/>
    <property type="match status" value="1"/>
</dbReference>
<feature type="domain" description="FDX-ACB" evidence="17">
    <location>
        <begin position="704"/>
        <end position="797"/>
    </location>
</feature>
<evidence type="ECO:0000256" key="12">
    <source>
        <dbReference type="ARBA" id="ARBA00023146"/>
    </source>
</evidence>
<feature type="binding site" evidence="14">
    <location>
        <position position="462"/>
    </location>
    <ligand>
        <name>Mg(2+)</name>
        <dbReference type="ChEBI" id="CHEBI:18420"/>
        <note>shared with alpha subunit</note>
    </ligand>
</feature>
<reference evidence="19 20" key="1">
    <citation type="journal article" date="2011" name="Appl. Environ. Microbiol.">
        <title>The genome of Buchnera aphidicola from the aphid Cinara tujafilina provides new clues about the evolutionary history of metabolic losses in bacterial endosymbionts.</title>
        <authorList>
            <person name="Lamelas A."/>
            <person name="Gosalbes M.J."/>
            <person name="Moya A."/>
            <person name="Latorre A."/>
        </authorList>
    </citation>
    <scope>NUCLEOTIDE SEQUENCE [LARGE SCALE GENOMIC DNA]</scope>
    <source>
        <strain evidence="20">Cinara tujafilina</strain>
    </source>
</reference>
<dbReference type="PANTHER" id="PTHR10947:SF0">
    <property type="entry name" value="PHENYLALANINE--TRNA LIGASE BETA SUBUNIT"/>
    <property type="match status" value="1"/>
</dbReference>
<dbReference type="InterPro" id="IPR036690">
    <property type="entry name" value="Fdx_antiC-bd_sf"/>
</dbReference>
<dbReference type="Gene3D" id="3.30.56.10">
    <property type="match status" value="2"/>
</dbReference>
<dbReference type="Pfam" id="PF03147">
    <property type="entry name" value="FDX-ACB"/>
    <property type="match status" value="1"/>
</dbReference>
<evidence type="ECO:0000256" key="10">
    <source>
        <dbReference type="ARBA" id="ARBA00022884"/>
    </source>
</evidence>
<dbReference type="EMBL" id="CP001817">
    <property type="protein sequence ID" value="AEH39676.1"/>
    <property type="molecule type" value="Genomic_DNA"/>
</dbReference>
<dbReference type="SUPFAM" id="SSF56037">
    <property type="entry name" value="PheT/TilS domain"/>
    <property type="match status" value="1"/>
</dbReference>
<dbReference type="HOGENOM" id="CLU_016891_0_0_6"/>
<dbReference type="Pfam" id="PF03483">
    <property type="entry name" value="B3_4"/>
    <property type="match status" value="1"/>
</dbReference>
<dbReference type="InterPro" id="IPR005146">
    <property type="entry name" value="B3/B4_tRNA-bd"/>
</dbReference>
<dbReference type="AlphaFoldDB" id="F7WZ26"/>